<keyword evidence="3" id="KW-1185">Reference proteome</keyword>
<proteinExistence type="predicted"/>
<gene>
    <name evidence="2" type="ORF">ACFODU_05155</name>
</gene>
<dbReference type="InterPro" id="IPR004360">
    <property type="entry name" value="Glyas_Fos-R_dOase_dom"/>
</dbReference>
<evidence type="ECO:0000259" key="1">
    <source>
        <dbReference type="PROSITE" id="PS51819"/>
    </source>
</evidence>
<protein>
    <submittedName>
        <fullName evidence="2">VOC family protein</fullName>
    </submittedName>
</protein>
<name>A0ABV7E6Y5_9SPHN</name>
<comment type="caution">
    <text evidence="2">The sequence shown here is derived from an EMBL/GenBank/DDBJ whole genome shotgun (WGS) entry which is preliminary data.</text>
</comment>
<dbReference type="SUPFAM" id="SSF54593">
    <property type="entry name" value="Glyoxalase/Bleomycin resistance protein/Dihydroxybiphenyl dioxygenase"/>
    <property type="match status" value="1"/>
</dbReference>
<dbReference type="Pfam" id="PF00903">
    <property type="entry name" value="Glyoxalase"/>
    <property type="match status" value="1"/>
</dbReference>
<evidence type="ECO:0000313" key="2">
    <source>
        <dbReference type="EMBL" id="MFC3097185.1"/>
    </source>
</evidence>
<feature type="domain" description="VOC" evidence="1">
    <location>
        <begin position="7"/>
        <end position="133"/>
    </location>
</feature>
<dbReference type="Proteomes" id="UP001595456">
    <property type="component" value="Unassembled WGS sequence"/>
</dbReference>
<dbReference type="InterPro" id="IPR037523">
    <property type="entry name" value="VOC_core"/>
</dbReference>
<dbReference type="InterPro" id="IPR029068">
    <property type="entry name" value="Glyas_Bleomycin-R_OHBP_Dase"/>
</dbReference>
<organism evidence="2 3">
    <name type="scientific">Alteraurantiacibacter palmitatis</name>
    <dbReference type="NCBI Taxonomy" id="2054628"/>
    <lineage>
        <taxon>Bacteria</taxon>
        <taxon>Pseudomonadati</taxon>
        <taxon>Pseudomonadota</taxon>
        <taxon>Alphaproteobacteria</taxon>
        <taxon>Sphingomonadales</taxon>
        <taxon>Erythrobacteraceae</taxon>
        <taxon>Alteraurantiacibacter</taxon>
    </lineage>
</organism>
<reference evidence="3" key="1">
    <citation type="journal article" date="2019" name="Int. J. Syst. Evol. Microbiol.">
        <title>The Global Catalogue of Microorganisms (GCM) 10K type strain sequencing project: providing services to taxonomists for standard genome sequencing and annotation.</title>
        <authorList>
            <consortium name="The Broad Institute Genomics Platform"/>
            <consortium name="The Broad Institute Genome Sequencing Center for Infectious Disease"/>
            <person name="Wu L."/>
            <person name="Ma J."/>
        </authorList>
    </citation>
    <scope>NUCLEOTIDE SEQUENCE [LARGE SCALE GENOMIC DNA]</scope>
    <source>
        <strain evidence="3">KCTC 52607</strain>
    </source>
</reference>
<accession>A0ABV7E6Y5</accession>
<evidence type="ECO:0000313" key="3">
    <source>
        <dbReference type="Proteomes" id="UP001595456"/>
    </source>
</evidence>
<dbReference type="PROSITE" id="PS51819">
    <property type="entry name" value="VOC"/>
    <property type="match status" value="1"/>
</dbReference>
<dbReference type="EMBL" id="JBHRST010000007">
    <property type="protein sequence ID" value="MFC3097185.1"/>
    <property type="molecule type" value="Genomic_DNA"/>
</dbReference>
<sequence>MGMKVEALDHVNIITDDLDGTARFYAELLGLERRDAPPPLTPETAQWMYDDAGRAIIHINSLDCVRAYDREITPGDLTGALHHVALRLTGYEETLERLKARGADFQENIVAAIGLRQIFTADPNNVLLELNFFGE</sequence>
<dbReference type="Gene3D" id="3.10.180.10">
    <property type="entry name" value="2,3-Dihydroxybiphenyl 1,2-Dioxygenase, domain 1"/>
    <property type="match status" value="1"/>
</dbReference>